<dbReference type="Proteomes" id="UP000242164">
    <property type="component" value="Unassembled WGS sequence"/>
</dbReference>
<gene>
    <name evidence="1" type="ORF">BCB44BAC_02495</name>
</gene>
<name>A0AAX2CIC3_9BACI</name>
<sequence>MQYVHVGIHVKHLE</sequence>
<evidence type="ECO:0000313" key="1">
    <source>
        <dbReference type="EMBL" id="SCL95116.1"/>
    </source>
</evidence>
<dbReference type="EMBL" id="FMIK01000030">
    <property type="protein sequence ID" value="SCL95116.1"/>
    <property type="molecule type" value="Genomic_DNA"/>
</dbReference>
<protein>
    <submittedName>
        <fullName evidence="1">Uncharacterized protein</fullName>
    </submittedName>
</protein>
<accession>A0AAX2CIC3</accession>
<comment type="caution">
    <text evidence="1">The sequence shown here is derived from an EMBL/GenBank/DDBJ whole genome shotgun (WGS) entry which is preliminary data.</text>
</comment>
<evidence type="ECO:0000313" key="2">
    <source>
        <dbReference type="Proteomes" id="UP000242164"/>
    </source>
</evidence>
<reference evidence="1 2" key="1">
    <citation type="submission" date="2016-08" db="EMBL/GenBank/DDBJ databases">
        <authorList>
            <person name="Loux V."/>
            <person name="Rue O."/>
        </authorList>
    </citation>
    <scope>NUCLEOTIDE SEQUENCE [LARGE SCALE GENOMIC DNA]</scope>
    <source>
        <strain evidence="1 2">AFSSA_08CEB44bac</strain>
    </source>
</reference>
<organism evidence="1 2">
    <name type="scientific">Bacillus cytotoxicus</name>
    <dbReference type="NCBI Taxonomy" id="580165"/>
    <lineage>
        <taxon>Bacteria</taxon>
        <taxon>Bacillati</taxon>
        <taxon>Bacillota</taxon>
        <taxon>Bacilli</taxon>
        <taxon>Bacillales</taxon>
        <taxon>Bacillaceae</taxon>
        <taxon>Bacillus</taxon>
        <taxon>Bacillus cereus group</taxon>
    </lineage>
</organism>
<proteinExistence type="predicted"/>